<gene>
    <name evidence="1" type="ORF">mRhiFer1_008515</name>
</gene>
<proteinExistence type="predicted"/>
<comment type="caution">
    <text evidence="1">The sequence shown here is derived from an EMBL/GenBank/DDBJ whole genome shotgun (WGS) entry which is preliminary data.</text>
</comment>
<sequence length="125" mass="13274">MDWTLAVALGAGVQGEAGWLALRSRLEGLLTLASVPSTSPLCLPKVLHSVLESQLLVVIMSVCVNLSTSGCVCVHTHVCICSLRPPVDQDATSGSQSCLLQPQCLSLRERRCSWKPTTPGLQGHP</sequence>
<evidence type="ECO:0000313" key="1">
    <source>
        <dbReference type="EMBL" id="KAF6317462.1"/>
    </source>
</evidence>
<dbReference type="Proteomes" id="UP000585614">
    <property type="component" value="Unassembled WGS sequence"/>
</dbReference>
<protein>
    <submittedName>
        <fullName evidence="1">Uncharacterized protein</fullName>
    </submittedName>
</protein>
<evidence type="ECO:0000313" key="2">
    <source>
        <dbReference type="Proteomes" id="UP000585614"/>
    </source>
</evidence>
<name>A0A7J7UXF3_RHIFE</name>
<accession>A0A7J7UXF3</accession>
<dbReference type="AlphaFoldDB" id="A0A7J7UXF3"/>
<organism evidence="1 2">
    <name type="scientific">Rhinolophus ferrumequinum</name>
    <name type="common">Greater horseshoe bat</name>
    <dbReference type="NCBI Taxonomy" id="59479"/>
    <lineage>
        <taxon>Eukaryota</taxon>
        <taxon>Metazoa</taxon>
        <taxon>Chordata</taxon>
        <taxon>Craniata</taxon>
        <taxon>Vertebrata</taxon>
        <taxon>Euteleostomi</taxon>
        <taxon>Mammalia</taxon>
        <taxon>Eutheria</taxon>
        <taxon>Laurasiatheria</taxon>
        <taxon>Chiroptera</taxon>
        <taxon>Yinpterochiroptera</taxon>
        <taxon>Rhinolophoidea</taxon>
        <taxon>Rhinolophidae</taxon>
        <taxon>Rhinolophinae</taxon>
        <taxon>Rhinolophus</taxon>
    </lineage>
</organism>
<dbReference type="EMBL" id="JACAGC010000015">
    <property type="protein sequence ID" value="KAF6317462.1"/>
    <property type="molecule type" value="Genomic_DNA"/>
</dbReference>
<reference evidence="1 2" key="1">
    <citation type="journal article" date="2020" name="Nature">
        <title>Six reference-quality genomes reveal evolution of bat adaptations.</title>
        <authorList>
            <person name="Jebb D."/>
            <person name="Huang Z."/>
            <person name="Pippel M."/>
            <person name="Hughes G.M."/>
            <person name="Lavrichenko K."/>
            <person name="Devanna P."/>
            <person name="Winkler S."/>
            <person name="Jermiin L.S."/>
            <person name="Skirmuntt E.C."/>
            <person name="Katzourakis A."/>
            <person name="Burkitt-Gray L."/>
            <person name="Ray D.A."/>
            <person name="Sullivan K.A.M."/>
            <person name="Roscito J.G."/>
            <person name="Kirilenko B.M."/>
            <person name="Davalos L.M."/>
            <person name="Corthals A.P."/>
            <person name="Power M.L."/>
            <person name="Jones G."/>
            <person name="Ransome R.D."/>
            <person name="Dechmann D.K.N."/>
            <person name="Locatelli A.G."/>
            <person name="Puechmaille S.J."/>
            <person name="Fedrigo O."/>
            <person name="Jarvis E.D."/>
            <person name="Hiller M."/>
            <person name="Vernes S.C."/>
            <person name="Myers E.W."/>
            <person name="Teeling E.C."/>
        </authorList>
    </citation>
    <scope>NUCLEOTIDE SEQUENCE [LARGE SCALE GENOMIC DNA]</scope>
    <source>
        <strain evidence="1">MRhiFer1</strain>
        <tissue evidence="1">Lung</tissue>
    </source>
</reference>